<keyword evidence="8 15" id="KW-0227">DNA damage</keyword>
<dbReference type="PANTHER" id="PTHR13451">
    <property type="entry name" value="CLASS II CROSSOVER JUNCTION ENDONUCLEASE MUS81"/>
    <property type="match status" value="1"/>
</dbReference>
<dbReference type="InterPro" id="IPR047416">
    <property type="entry name" value="XPF_nuclease_Mus81"/>
</dbReference>
<dbReference type="FunFam" id="3.40.50.10130:FF:000005">
    <property type="entry name" value="crossover junction endonuclease MUS81 isoform X1"/>
    <property type="match status" value="1"/>
</dbReference>
<keyword evidence="11 15" id="KW-0233">DNA recombination</keyword>
<dbReference type="PANTHER" id="PTHR13451:SF0">
    <property type="entry name" value="CROSSOVER JUNCTION ENDONUCLEASE MUS81"/>
    <property type="match status" value="1"/>
</dbReference>
<evidence type="ECO:0000256" key="2">
    <source>
        <dbReference type="ARBA" id="ARBA00004123"/>
    </source>
</evidence>
<dbReference type="AlphaFoldDB" id="A0AAW1T717"/>
<evidence type="ECO:0000256" key="16">
    <source>
        <dbReference type="SAM" id="Coils"/>
    </source>
</evidence>
<evidence type="ECO:0000313" key="19">
    <source>
        <dbReference type="EMBL" id="KAK9864346.1"/>
    </source>
</evidence>
<gene>
    <name evidence="19" type="ORF">WJX84_006855</name>
</gene>
<keyword evidence="5 15" id="KW-0540">Nuclease</keyword>
<feature type="compositionally biased region" description="Polar residues" evidence="17">
    <location>
        <begin position="651"/>
        <end position="660"/>
    </location>
</feature>
<feature type="domain" description="ERCC4" evidence="18">
    <location>
        <begin position="748"/>
        <end position="854"/>
    </location>
</feature>
<name>A0AAW1T717_9CHLO</name>
<feature type="region of interest" description="Disordered" evidence="17">
    <location>
        <begin position="184"/>
        <end position="205"/>
    </location>
</feature>
<evidence type="ECO:0000256" key="6">
    <source>
        <dbReference type="ARBA" id="ARBA00022723"/>
    </source>
</evidence>
<dbReference type="Gene3D" id="1.10.10.10">
    <property type="entry name" value="Winged helix-like DNA-binding domain superfamily/Winged helix DNA-binding domain"/>
    <property type="match status" value="1"/>
</dbReference>
<keyword evidence="7 15" id="KW-0255">Endonuclease</keyword>
<dbReference type="InterPro" id="IPR033309">
    <property type="entry name" value="Mus81"/>
</dbReference>
<sequence length="1026" mass="109913">MVNAELWKAAARKAKQQLDHSVTEDFMSCEHPGNKLLLLFLRECQNASVETGAVDWIRTCKTVLRVVMAHPCRLWSIGQLRALPHVGAGTAGAVRVLWELCPPDPPSNEDLNMDAKVRESCALKEQEKKAAAKRKAEANRAAKTAAQQAAASATAAAGRRSTAEELDAMWGDTGPAIGEGAYGTEHEAEAEEPERARPRKRAKSKKSYVPNLGTANYTFMIVLFKETAGGKPFMKKEELIKAAEDSGIAHKPIRGNPNNNASQRWQYDGWSSINKLSNTDPPYLQMYSNPKKIRLTPEGLAIARYLYEMCVTRGDTAALPEEQLREMPAARDPNAPGEQQGACSQEPANTGSNPSGLPRMADGAGAAAGGRLGRSSKDASHPATTAFCAASRRATGQGSRGPGEAGPSQPLPGHGNSPRSGQGYTSYDALDAALAAHSPQPRIPAQRASQHASQPAGPSSQPSPGELPGATAQENGDQRPKNRTKKASSKRKEPQEPAEALPPRVPFRAFRRPEPAEEGMGWDSWEAGKKCMEVDGDNGAGPSADAAPDDGHLALLMEMGYSLEDATRRLGNGRSVEEAIALGSEASESLGVTAPLSDQGPASPGFVDLNGDPEANGRPPKASGPSLIRTASQGAPASQPFAAPRAGSDRASGSQPTSQPHAVPRAGSGHALGSQPLSQPPSRANSRAGSDSEGGCGSDNQGTAASLQLAREMWQLPTLSPHDGPEEQDVRLPPLSPGACFEDEYQVVLVLDIREQFGGAGHSSGRRETRDAYIDMMRRKGLEVEARHLEGGDAIWLARSLRDPCREWVLDYIVERKNVADLFASIKNSRYSKQKYWMQRCGLRHLVYLVEGNPETVVGGVEHCKTAPIATEINEGFLILRTEGVGDTCALYERLTGVMQEKYGRLRSRNAGAPGSSCLPELSEFKRRIELAQKLTVRDVWCLMLSAIRGLGPNGVKAIVAQYPTPRALFEAYARTMLAARRSGCDAVNAATRLLAGIQVSQSRTITANLSAKVYNNLFANGWQAV</sequence>
<reference evidence="19 20" key="1">
    <citation type="journal article" date="2024" name="Nat. Commun.">
        <title>Phylogenomics reveals the evolutionary origins of lichenization in chlorophyte algae.</title>
        <authorList>
            <person name="Puginier C."/>
            <person name="Libourel C."/>
            <person name="Otte J."/>
            <person name="Skaloud P."/>
            <person name="Haon M."/>
            <person name="Grisel S."/>
            <person name="Petersen M."/>
            <person name="Berrin J.G."/>
            <person name="Delaux P.M."/>
            <person name="Dal Grande F."/>
            <person name="Keller J."/>
        </authorList>
    </citation>
    <scope>NUCLEOTIDE SEQUENCE [LARGE SCALE GENOMIC DNA]</scope>
    <source>
        <strain evidence="19 20">SAG 2523</strain>
    </source>
</reference>
<feature type="region of interest" description="Disordered" evidence="17">
    <location>
        <begin position="438"/>
        <end position="525"/>
    </location>
</feature>
<feature type="region of interest" description="Disordered" evidence="17">
    <location>
        <begin position="585"/>
        <end position="702"/>
    </location>
</feature>
<feature type="compositionally biased region" description="Polar residues" evidence="17">
    <location>
        <begin position="675"/>
        <end position="689"/>
    </location>
</feature>
<evidence type="ECO:0000256" key="10">
    <source>
        <dbReference type="ARBA" id="ARBA00022842"/>
    </source>
</evidence>
<dbReference type="GO" id="GO:0006308">
    <property type="term" value="P:DNA catabolic process"/>
    <property type="evidence" value="ECO:0007669"/>
    <property type="project" value="UniProtKB-UniRule"/>
</dbReference>
<evidence type="ECO:0000256" key="4">
    <source>
        <dbReference type="ARBA" id="ARBA00017114"/>
    </source>
</evidence>
<dbReference type="InterPro" id="IPR047417">
    <property type="entry name" value="WHD_MUS81"/>
</dbReference>
<dbReference type="GO" id="GO:0031573">
    <property type="term" value="P:mitotic intra-S DNA damage checkpoint signaling"/>
    <property type="evidence" value="ECO:0007669"/>
    <property type="project" value="TreeGrafter"/>
</dbReference>
<feature type="region of interest" description="Disordered" evidence="17">
    <location>
        <begin position="329"/>
        <end position="425"/>
    </location>
</feature>
<comment type="similarity">
    <text evidence="3 15">Belongs to the XPF family.</text>
</comment>
<keyword evidence="20" id="KW-1185">Reference proteome</keyword>
<dbReference type="InterPro" id="IPR042530">
    <property type="entry name" value="EME1/EME2_C"/>
</dbReference>
<dbReference type="Proteomes" id="UP001485043">
    <property type="component" value="Unassembled WGS sequence"/>
</dbReference>
<protein>
    <recommendedName>
        <fullName evidence="4 15">Crossover junction endonuclease MUS81</fullName>
        <ecNumber evidence="15">3.1.22.-</ecNumber>
    </recommendedName>
</protein>
<evidence type="ECO:0000256" key="12">
    <source>
        <dbReference type="ARBA" id="ARBA00023204"/>
    </source>
</evidence>
<dbReference type="SUPFAM" id="SSF52980">
    <property type="entry name" value="Restriction endonuclease-like"/>
    <property type="match status" value="1"/>
</dbReference>
<dbReference type="CDD" id="cd20074">
    <property type="entry name" value="XPF_nuclease_Mus81"/>
    <property type="match status" value="1"/>
</dbReference>
<keyword evidence="16" id="KW-0175">Coiled coil</keyword>
<dbReference type="InterPro" id="IPR006166">
    <property type="entry name" value="ERCC4_domain"/>
</dbReference>
<dbReference type="EMBL" id="JALJOV010000365">
    <property type="protein sequence ID" value="KAK9864346.1"/>
    <property type="molecule type" value="Genomic_DNA"/>
</dbReference>
<accession>A0AAW1T717</accession>
<evidence type="ECO:0000256" key="17">
    <source>
        <dbReference type="SAM" id="MobiDB-lite"/>
    </source>
</evidence>
<feature type="compositionally biased region" description="Polar residues" evidence="17">
    <location>
        <begin position="341"/>
        <end position="355"/>
    </location>
</feature>
<dbReference type="GO" id="GO:0048476">
    <property type="term" value="C:Holliday junction resolvase complex"/>
    <property type="evidence" value="ECO:0007669"/>
    <property type="project" value="UniProtKB-UniRule"/>
</dbReference>
<comment type="function">
    <text evidence="15">Interacts with EME1 to form a DNA structure-specific endonuclease with substrate preference for branched DNA structures with a 5'-end at the branch nick. Typical substrates include 3'-flap structures, D-loops, replication forks and nicked Holliday junctions. May be required in mitosis for the processing of stalled or collapsed replication fork intermediates. May be required in meiosis for the repair of meiosis-specific double strand breaks subsequent to single-end invasion (SEI).</text>
</comment>
<evidence type="ECO:0000256" key="3">
    <source>
        <dbReference type="ARBA" id="ARBA00010015"/>
    </source>
</evidence>
<evidence type="ECO:0000256" key="5">
    <source>
        <dbReference type="ARBA" id="ARBA00022722"/>
    </source>
</evidence>
<keyword evidence="10 15" id="KW-0460">Magnesium</keyword>
<keyword evidence="6 15" id="KW-0479">Metal-binding</keyword>
<dbReference type="GO" id="GO:0046872">
    <property type="term" value="F:metal ion binding"/>
    <property type="evidence" value="ECO:0007669"/>
    <property type="project" value="UniProtKB-UniRule"/>
</dbReference>
<dbReference type="SMART" id="SM00891">
    <property type="entry name" value="ERCC4"/>
    <property type="match status" value="1"/>
</dbReference>
<comment type="subcellular location">
    <subcellularLocation>
        <location evidence="2 15">Nucleus</location>
    </subcellularLocation>
</comment>
<keyword evidence="12 15" id="KW-0234">DNA repair</keyword>
<keyword evidence="13 15" id="KW-0539">Nucleus</keyword>
<dbReference type="GO" id="GO:0048257">
    <property type="term" value="F:3'-flap endonuclease activity"/>
    <property type="evidence" value="ECO:0007669"/>
    <property type="project" value="TreeGrafter"/>
</dbReference>
<organism evidence="19 20">
    <name type="scientific">Apatococcus fuscideae</name>
    <dbReference type="NCBI Taxonomy" id="2026836"/>
    <lineage>
        <taxon>Eukaryota</taxon>
        <taxon>Viridiplantae</taxon>
        <taxon>Chlorophyta</taxon>
        <taxon>core chlorophytes</taxon>
        <taxon>Trebouxiophyceae</taxon>
        <taxon>Chlorellales</taxon>
        <taxon>Chlorellaceae</taxon>
        <taxon>Apatococcus</taxon>
    </lineage>
</organism>
<evidence type="ECO:0000256" key="7">
    <source>
        <dbReference type="ARBA" id="ARBA00022759"/>
    </source>
</evidence>
<dbReference type="InterPro" id="IPR011335">
    <property type="entry name" value="Restrct_endonuc-II-like"/>
</dbReference>
<evidence type="ECO:0000256" key="9">
    <source>
        <dbReference type="ARBA" id="ARBA00022801"/>
    </source>
</evidence>
<evidence type="ECO:0000256" key="15">
    <source>
        <dbReference type="RuleBase" id="RU369042"/>
    </source>
</evidence>
<dbReference type="GO" id="GO:0000712">
    <property type="term" value="P:resolution of meiotic recombination intermediates"/>
    <property type="evidence" value="ECO:0007669"/>
    <property type="project" value="TreeGrafter"/>
</dbReference>
<proteinExistence type="inferred from homology"/>
<feature type="coiled-coil region" evidence="16">
    <location>
        <begin position="121"/>
        <end position="148"/>
    </location>
</feature>
<evidence type="ECO:0000256" key="8">
    <source>
        <dbReference type="ARBA" id="ARBA00022763"/>
    </source>
</evidence>
<dbReference type="GO" id="GO:0000727">
    <property type="term" value="P:double-strand break repair via break-induced replication"/>
    <property type="evidence" value="ECO:0007669"/>
    <property type="project" value="UniProtKB-UniRule"/>
</dbReference>
<dbReference type="GO" id="GO:0003677">
    <property type="term" value="F:DNA binding"/>
    <property type="evidence" value="ECO:0007669"/>
    <property type="project" value="UniProtKB-UniRule"/>
</dbReference>
<evidence type="ECO:0000256" key="13">
    <source>
        <dbReference type="ARBA" id="ARBA00023242"/>
    </source>
</evidence>
<evidence type="ECO:0000313" key="20">
    <source>
        <dbReference type="Proteomes" id="UP001485043"/>
    </source>
</evidence>
<dbReference type="Gene3D" id="1.10.150.670">
    <property type="entry name" value="Crossover junction endonuclease EME1, DNA-binding domain"/>
    <property type="match status" value="1"/>
</dbReference>
<dbReference type="Gene3D" id="3.40.50.10130">
    <property type="match status" value="1"/>
</dbReference>
<dbReference type="Pfam" id="PF02732">
    <property type="entry name" value="ERCC4"/>
    <property type="match status" value="1"/>
</dbReference>
<keyword evidence="9 15" id="KW-0378">Hydrolase</keyword>
<dbReference type="EC" id="3.1.22.-" evidence="15"/>
<keyword evidence="14" id="KW-0469">Meiosis</keyword>
<dbReference type="InterPro" id="IPR036388">
    <property type="entry name" value="WH-like_DNA-bd_sf"/>
</dbReference>
<comment type="subunit">
    <text evidence="15">Interacts with EME1.</text>
</comment>
<feature type="compositionally biased region" description="Low complexity" evidence="17">
    <location>
        <begin position="448"/>
        <end position="464"/>
    </location>
</feature>
<evidence type="ECO:0000259" key="18">
    <source>
        <dbReference type="SMART" id="SM00891"/>
    </source>
</evidence>
<dbReference type="GO" id="GO:0005634">
    <property type="term" value="C:nucleus"/>
    <property type="evidence" value="ECO:0007669"/>
    <property type="project" value="UniProtKB-SubCell"/>
</dbReference>
<dbReference type="GO" id="GO:0008821">
    <property type="term" value="F:crossover junction DNA endonuclease activity"/>
    <property type="evidence" value="ECO:0007669"/>
    <property type="project" value="UniProtKB-UniRule"/>
</dbReference>
<evidence type="ECO:0000256" key="11">
    <source>
        <dbReference type="ARBA" id="ARBA00023172"/>
    </source>
</evidence>
<dbReference type="CDD" id="cd21036">
    <property type="entry name" value="WH_MUS81"/>
    <property type="match status" value="1"/>
</dbReference>
<comment type="caution">
    <text evidence="19">The sequence shown here is derived from an EMBL/GenBank/DDBJ whole genome shotgun (WGS) entry which is preliminary data.</text>
</comment>
<evidence type="ECO:0000256" key="1">
    <source>
        <dbReference type="ARBA" id="ARBA00001946"/>
    </source>
</evidence>
<evidence type="ECO:0000256" key="14">
    <source>
        <dbReference type="ARBA" id="ARBA00023254"/>
    </source>
</evidence>
<comment type="cofactor">
    <cofactor evidence="1 15">
        <name>Mg(2+)</name>
        <dbReference type="ChEBI" id="CHEBI:18420"/>
    </cofactor>
</comment>